<dbReference type="Pfam" id="PF13087">
    <property type="entry name" value="AAA_12"/>
    <property type="match status" value="1"/>
</dbReference>
<evidence type="ECO:0000259" key="4">
    <source>
        <dbReference type="Pfam" id="PF13086"/>
    </source>
</evidence>
<keyword evidence="1" id="KW-0547">Nucleotide-binding</keyword>
<feature type="domain" description="DNA2/NAM7 helicase-like C-terminal" evidence="5">
    <location>
        <begin position="1113"/>
        <end position="1305"/>
    </location>
</feature>
<dbReference type="SUPFAM" id="SSF52540">
    <property type="entry name" value="P-loop containing nucleoside triphosphate hydrolases"/>
    <property type="match status" value="1"/>
</dbReference>
<keyword evidence="10" id="KW-1185">Reference proteome</keyword>
<dbReference type="Gene3D" id="3.40.50.300">
    <property type="entry name" value="P-loop containing nucleotide triphosphate hydrolases"/>
    <property type="match status" value="2"/>
</dbReference>
<sequence length="1411" mass="160321">MSDVQQPGASDLAVVEELGEDDHWIQLAKEHWAKPVETKKVKPEVVKNEIWDVLEKEEFPFRSLLWLENLQLLENYLWPGYTDASTNYHVLLAASMVAVKSRQNFETWSIFADDPARFSSFFRRILSMSLDNSLSAKIRTHLLSFLISAFQSLDNGLVRKECAPLVSISIWHNLASESAREHKFEEHGQLRKAWRAAGKRYEAADEEGQAKLRFERAWLYTLLLDFVGRLYKEDLENVVYCERFLEYLTDLESQLPTRRYVNTLVKDLNLSALIRLSPMFNAQANGLLRDLFVLFRHFANFSIDDNTGAQYSRVQSSEMHYENLARLQRTVLKHFKAKLTILALSNYGAIDQRQELEAHFKQLTDAELEELCKMLGFRIGYPSVASFQTTRELLLEVLISAHERRNTFQESVRGLTTQPTENELYDSSLLRNETYNGARPLAIPKINLQYLSIGDFLWRSFILYRCEQFFEIRRYLEDIIKRLQAESTSSDGGVRFSGFSKKALPITRPAILEAAPPRVGHDQPAYVKAEITLNVSRLADSVQRDWDFLRSGDVIYLLAVKPPDCSSITNGDSAPKTPKTSGLLVLRTAEVVQLLDEGGRSVREPLPDEVNGHGNRPRIRRLIVHLDPVAFKADTDLKGEGQQDVYESINVIVRRNQRENNFKRILETIQSLALSDVPVPAWLQEVFLGYGDPASATYTKLANKLEAIDFRDTFIDWQHLVESFPGKAIVPKSENVMSQGPPFVLETSTTLTSVAPKPSRKRRRDEAEPTQQVEEAIEISTYRPPASGPYPADMPRINRVRFTPAQIAAIASGTQPGLTVIVGPPGTGKTDVATQIINNIYHDFPSQRTLLLAHSNQALNQLFQKIMALDIDGRHLLRLGQGEGDLETAESFSKYGRVESFLDRRAYLLAEVDRLATSIGAPGAHGSSCETAGYFDSVYVQPAWSKFWDQADAPGSAGADIISAFPYHHYFQDAPQPLFPPSSTKETILDIVRGCQSHITRIFTALEDIRPFEILRSNKDKTNYLMIKEARIIAMTTTHAAMRQQEIADLGFQYDNVIMEEAAQITEIENFIPLALQKPRDGGLPLQRVVLCGDHLQNSPIIQNMAFRQFANLEQSLFLRLVRLGVPTLNLDQQGRARSSIAELYKWRYPDLKNLPYIQADPEYTRANAGFKYEYQFIEVTDYKGAGESQPNPHFFQNLGEAEYAVAMYQYMRLLGYPASKITVLTAYAGQRALIKDVLGHRCAKNRLFGMPRIVTTVDRYQGEQNDYIVLSLTRTRHPGYLRDIRRLTVALSRARLGLYILGRRSVFQSSPELFQAFKLPLERPEKLVLTTNEVFPTQRLLKDGVEEIEMEGVEHLGQYVFEMTQAKVEMLKREEGHLLLQDEIIEAVYDDGMDSDGGKIQVEEPEETDG</sequence>
<comment type="function">
    <text evidence="2">Involved in mRNA splicing where it associates with cdc5 and the other cwf proteins as part of the spliceosome.</text>
</comment>
<comment type="caution">
    <text evidence="9">The sequence shown here is derived from an EMBL/GenBank/DDBJ whole genome shotgun (WGS) entry which is preliminary data.</text>
</comment>
<reference evidence="9 10" key="1">
    <citation type="submission" date="2024-09" db="EMBL/GenBank/DDBJ databases">
        <title>Rethinking Asexuality: The Enigmatic Case of Functional Sexual Genes in Lepraria (Stereocaulaceae).</title>
        <authorList>
            <person name="Doellman M."/>
            <person name="Sun Y."/>
            <person name="Barcenas-Pena A."/>
            <person name="Lumbsch H.T."/>
            <person name="Grewe F."/>
        </authorList>
    </citation>
    <scope>NUCLEOTIDE SEQUENCE [LARGE SCALE GENOMIC DNA]</scope>
    <source>
        <strain evidence="9 10">Mercado 3170</strain>
    </source>
</reference>
<dbReference type="CDD" id="cd17935">
    <property type="entry name" value="EEXXQc_AQR"/>
    <property type="match status" value="1"/>
</dbReference>
<gene>
    <name evidence="9" type="ORF">N7G274_000592</name>
</gene>
<evidence type="ECO:0000256" key="1">
    <source>
        <dbReference type="ARBA" id="ARBA00022806"/>
    </source>
</evidence>
<dbReference type="Pfam" id="PF16399">
    <property type="entry name" value="Aquarius_N_1st"/>
    <property type="match status" value="1"/>
</dbReference>
<dbReference type="InterPro" id="IPR041677">
    <property type="entry name" value="DNA2/NAM7_AAA_11"/>
</dbReference>
<feature type="domain" description="RNA helicase aquarius insertion" evidence="8">
    <location>
        <begin position="703"/>
        <end position="793"/>
    </location>
</feature>
<dbReference type="InterPro" id="IPR041679">
    <property type="entry name" value="DNA2/NAM7-like_C"/>
</dbReference>
<dbReference type="Proteomes" id="UP001590950">
    <property type="component" value="Unassembled WGS sequence"/>
</dbReference>
<feature type="domain" description="DNA2/NAM7 helicase helicase" evidence="4">
    <location>
        <begin position="1015"/>
        <end position="1103"/>
    </location>
</feature>
<keyword evidence="2" id="KW-0508">mRNA splicing</keyword>
<feature type="domain" description="RNA helicase aquarius N-terminal" evidence="6">
    <location>
        <begin position="24"/>
        <end position="405"/>
    </location>
</feature>
<dbReference type="InterPro" id="IPR048966">
    <property type="entry name" value="Aquarius_b-barrel"/>
</dbReference>
<evidence type="ECO:0000256" key="2">
    <source>
        <dbReference type="PIRNR" id="PIRNR038901"/>
    </source>
</evidence>
<keyword evidence="2" id="KW-0507">mRNA processing</keyword>
<accession>A0ABR4ASK5</accession>
<keyword evidence="2" id="KW-0539">Nucleus</keyword>
<dbReference type="PANTHER" id="PTHR10887">
    <property type="entry name" value="DNA2/NAM7 HELICASE FAMILY"/>
    <property type="match status" value="1"/>
</dbReference>
<dbReference type="Pfam" id="PF13086">
    <property type="entry name" value="AAA_11"/>
    <property type="match status" value="2"/>
</dbReference>
<evidence type="ECO:0000313" key="10">
    <source>
        <dbReference type="Proteomes" id="UP001590950"/>
    </source>
</evidence>
<dbReference type="CDD" id="cd18808">
    <property type="entry name" value="SF1_C_Upf1"/>
    <property type="match status" value="1"/>
</dbReference>
<keyword evidence="1" id="KW-0067">ATP-binding</keyword>
<dbReference type="InterPro" id="IPR026300">
    <property type="entry name" value="CWF11_fam"/>
</dbReference>
<keyword evidence="1" id="KW-0378">Hydrolase</keyword>
<evidence type="ECO:0000313" key="9">
    <source>
        <dbReference type="EMBL" id="KAL2048680.1"/>
    </source>
</evidence>
<dbReference type="Pfam" id="PF21143">
    <property type="entry name" value="Aquarius_N_2nd"/>
    <property type="match status" value="1"/>
</dbReference>
<comment type="similarity">
    <text evidence="2">Belongs to the CWF11 family.</text>
</comment>
<dbReference type="InterPro" id="IPR045055">
    <property type="entry name" value="DNA2/NAM7-like"/>
</dbReference>
<dbReference type="Pfam" id="PF21144">
    <property type="entry name" value="Aquarius_N_3rd"/>
    <property type="match status" value="1"/>
</dbReference>
<proteinExistence type="inferred from homology"/>
<feature type="domain" description="RNA helicase aquarius beta-barrel" evidence="7">
    <location>
        <begin position="488"/>
        <end position="655"/>
    </location>
</feature>
<feature type="region of interest" description="Disordered" evidence="3">
    <location>
        <begin position="751"/>
        <end position="774"/>
    </location>
</feature>
<dbReference type="InterPro" id="IPR048967">
    <property type="entry name" value="Aquarius_insert"/>
</dbReference>
<evidence type="ECO:0000259" key="6">
    <source>
        <dbReference type="Pfam" id="PF16399"/>
    </source>
</evidence>
<organism evidence="9 10">
    <name type="scientific">Stereocaulon virgatum</name>
    <dbReference type="NCBI Taxonomy" id="373712"/>
    <lineage>
        <taxon>Eukaryota</taxon>
        <taxon>Fungi</taxon>
        <taxon>Dikarya</taxon>
        <taxon>Ascomycota</taxon>
        <taxon>Pezizomycotina</taxon>
        <taxon>Lecanoromycetes</taxon>
        <taxon>OSLEUM clade</taxon>
        <taxon>Lecanoromycetidae</taxon>
        <taxon>Lecanorales</taxon>
        <taxon>Lecanorineae</taxon>
        <taxon>Stereocaulaceae</taxon>
        <taxon>Stereocaulon</taxon>
    </lineage>
</organism>
<dbReference type="InterPro" id="IPR032174">
    <property type="entry name" value="Aquarius_N"/>
</dbReference>
<dbReference type="InterPro" id="IPR047187">
    <property type="entry name" value="SF1_C_Upf1"/>
</dbReference>
<comment type="subunit">
    <text evidence="2">Belongs to the 40S cdc5-associated complex (or cwf complex), a spliceosome sub-complex reminiscent of a late-stage spliceosome.</text>
</comment>
<evidence type="ECO:0000259" key="5">
    <source>
        <dbReference type="Pfam" id="PF13087"/>
    </source>
</evidence>
<comment type="subcellular location">
    <subcellularLocation>
        <location evidence="2">Nucleus</location>
    </subcellularLocation>
</comment>
<protein>
    <recommendedName>
        <fullName evidence="2">Pre-mRNA-splicing factor</fullName>
    </recommendedName>
</protein>
<dbReference type="InterPro" id="IPR027417">
    <property type="entry name" value="P-loop_NTPase"/>
</dbReference>
<evidence type="ECO:0000259" key="8">
    <source>
        <dbReference type="Pfam" id="PF21144"/>
    </source>
</evidence>
<dbReference type="PIRSF" id="PIRSF038901">
    <property type="entry name" value="AQR_cwf11"/>
    <property type="match status" value="1"/>
</dbReference>
<dbReference type="PANTHER" id="PTHR10887:SF5">
    <property type="entry name" value="RNA HELICASE AQUARIUS"/>
    <property type="match status" value="1"/>
</dbReference>
<dbReference type="EMBL" id="JBEFKJ010000001">
    <property type="protein sequence ID" value="KAL2048680.1"/>
    <property type="molecule type" value="Genomic_DNA"/>
</dbReference>
<name>A0ABR4ASK5_9LECA</name>
<keyword evidence="1" id="KW-0347">Helicase</keyword>
<evidence type="ECO:0000259" key="7">
    <source>
        <dbReference type="Pfam" id="PF21143"/>
    </source>
</evidence>
<evidence type="ECO:0000256" key="3">
    <source>
        <dbReference type="SAM" id="MobiDB-lite"/>
    </source>
</evidence>
<feature type="domain" description="DNA2/NAM7 helicase helicase" evidence="4">
    <location>
        <begin position="808"/>
        <end position="893"/>
    </location>
</feature>